<comment type="similarity">
    <text evidence="13 19">Belongs to the ThiI family.</text>
</comment>
<dbReference type="GO" id="GO:0004810">
    <property type="term" value="F:CCA tRNA nucleotidyltransferase activity"/>
    <property type="evidence" value="ECO:0007669"/>
    <property type="project" value="InterPro"/>
</dbReference>
<gene>
    <name evidence="19 20" type="primary">thiI</name>
    <name evidence="20" type="ORF">DXH47_01340</name>
</gene>
<dbReference type="NCBIfam" id="TIGR00342">
    <property type="entry name" value="tRNA uracil 4-sulfurtransferase ThiI"/>
    <property type="match status" value="1"/>
</dbReference>
<evidence type="ECO:0000256" key="13">
    <source>
        <dbReference type="ARBA" id="ARBA00061472"/>
    </source>
</evidence>
<evidence type="ECO:0000256" key="6">
    <source>
        <dbReference type="ARBA" id="ARBA00022741"/>
    </source>
</evidence>
<feature type="binding site" evidence="19">
    <location>
        <position position="287"/>
    </location>
    <ligand>
        <name>ATP</name>
        <dbReference type="ChEBI" id="CHEBI:30616"/>
    </ligand>
</feature>
<dbReference type="Pfam" id="PF22025">
    <property type="entry name" value="ThiI_fer"/>
    <property type="match status" value="1"/>
</dbReference>
<dbReference type="GO" id="GO:0002937">
    <property type="term" value="P:tRNA 4-thiouridine biosynthesis"/>
    <property type="evidence" value="ECO:0007669"/>
    <property type="project" value="TreeGrafter"/>
</dbReference>
<sequence length="405" mass="45067">MEYSEIMVRYGELSTKGKNKKDFIKQLGHNVRKALSEFDGLEVRAQHDRLHVTLNGADSTAVMDRLKGEFGIENFSPSVKVDKDIDAIKATVLALAQADFKPGMTFKINTRRQDKSFEYDTYQLNDILGSHVLENVPGIQVKMKHPDLEIRVEARMNGVYISGQTIPGAGGLPVGTGGKAVMMLSGGIDSPVASYYGMRRGVKLDMVHFYSPPYTSEQALAKAKELTAKLAKYSGGIQFIQVPFAKIQETVKESVPEGYLMTIQRRMMLRLAVAVAHMRHAKGIFNGESLGQVASQTLESMEAINDVTTMPILRPLLSMDKTEIIKVAKNIDTYDLSILPYEDCCTIFTPPAPKTRPDLEKSRKYEKHLDVEGLMKEALDGITITEIRPGDNFLNQNEDVFAELL</sequence>
<reference evidence="20 21" key="1">
    <citation type="submission" date="2018-08" db="EMBL/GenBank/DDBJ databases">
        <title>Lactobacillus suantsai sp. nov., isolated from traditional fermented suan-tsai in Taiwan.</title>
        <authorList>
            <person name="Huang C.-H."/>
        </authorList>
    </citation>
    <scope>NUCLEOTIDE SEQUENCE [LARGE SCALE GENOMIC DNA]</scope>
    <source>
        <strain evidence="20 21">BCRC 12945</strain>
    </source>
</reference>
<evidence type="ECO:0000256" key="16">
    <source>
        <dbReference type="ARBA" id="ARBA00075337"/>
    </source>
</evidence>
<feature type="binding site" evidence="19">
    <location>
        <position position="265"/>
    </location>
    <ligand>
        <name>ATP</name>
        <dbReference type="ChEBI" id="CHEBI:30616"/>
    </ligand>
</feature>
<keyword evidence="6 19" id="KW-0547">Nucleotide-binding</keyword>
<dbReference type="FunFam" id="3.40.50.620:FF:000053">
    <property type="entry name" value="Probable tRNA sulfurtransferase"/>
    <property type="match status" value="1"/>
</dbReference>
<dbReference type="PANTHER" id="PTHR43209:SF1">
    <property type="entry name" value="TRNA SULFURTRANSFERASE"/>
    <property type="match status" value="1"/>
</dbReference>
<protein>
    <recommendedName>
        <fullName evidence="15 19">Probable tRNA sulfurtransferase</fullName>
        <ecNumber evidence="14 19">2.8.1.4</ecNumber>
    </recommendedName>
    <alternativeName>
        <fullName evidence="16 19">Sulfur carrier protein ThiS sulfurtransferase</fullName>
    </alternativeName>
    <alternativeName>
        <fullName evidence="17 19">Thiamine biosynthesis protein ThiI</fullName>
    </alternativeName>
    <alternativeName>
        <fullName evidence="18 19">tRNA 4-thiouridine synthase</fullName>
    </alternativeName>
</protein>
<dbReference type="SMART" id="SM00981">
    <property type="entry name" value="THUMP"/>
    <property type="match status" value="1"/>
</dbReference>
<evidence type="ECO:0000256" key="2">
    <source>
        <dbReference type="ARBA" id="ARBA00004948"/>
    </source>
</evidence>
<dbReference type="RefSeq" id="WP_129031291.1">
    <property type="nucleotide sequence ID" value="NZ_CP059603.1"/>
</dbReference>
<dbReference type="GO" id="GO:0000049">
    <property type="term" value="F:tRNA binding"/>
    <property type="evidence" value="ECO:0007669"/>
    <property type="project" value="UniProtKB-UniRule"/>
</dbReference>
<dbReference type="GO" id="GO:0009228">
    <property type="term" value="P:thiamine biosynthetic process"/>
    <property type="evidence" value="ECO:0007669"/>
    <property type="project" value="UniProtKB-KW"/>
</dbReference>
<dbReference type="Gene3D" id="3.30.2130.30">
    <property type="match status" value="1"/>
</dbReference>
<name>A0A4Q0VK35_9LACO</name>
<keyword evidence="21" id="KW-1185">Reference proteome</keyword>
<feature type="binding site" evidence="19">
    <location>
        <position position="296"/>
    </location>
    <ligand>
        <name>ATP</name>
        <dbReference type="ChEBI" id="CHEBI:30616"/>
    </ligand>
</feature>
<dbReference type="GO" id="GO:0009229">
    <property type="term" value="P:thiamine diphosphate biosynthetic process"/>
    <property type="evidence" value="ECO:0007669"/>
    <property type="project" value="UniProtKB-UniRule"/>
</dbReference>
<dbReference type="GO" id="GO:0005829">
    <property type="term" value="C:cytosol"/>
    <property type="evidence" value="ECO:0007669"/>
    <property type="project" value="TreeGrafter"/>
</dbReference>
<feature type="binding site" evidence="19">
    <location>
        <begin position="208"/>
        <end position="209"/>
    </location>
    <ligand>
        <name>ATP</name>
        <dbReference type="ChEBI" id="CHEBI:30616"/>
    </ligand>
</feature>
<dbReference type="Proteomes" id="UP000290602">
    <property type="component" value="Unassembled WGS sequence"/>
</dbReference>
<dbReference type="EMBL" id="QXIL01000002">
    <property type="protein sequence ID" value="RXI79803.1"/>
    <property type="molecule type" value="Genomic_DNA"/>
</dbReference>
<dbReference type="Pfam" id="PF02926">
    <property type="entry name" value="THUMP"/>
    <property type="match status" value="1"/>
</dbReference>
<evidence type="ECO:0000256" key="17">
    <source>
        <dbReference type="ARBA" id="ARBA00077849"/>
    </source>
</evidence>
<keyword evidence="8 19" id="KW-0694">RNA-binding</keyword>
<organism evidence="20 21">
    <name type="scientific">Levilactobacillus suantsaii</name>
    <dbReference type="NCBI Taxonomy" id="2292255"/>
    <lineage>
        <taxon>Bacteria</taxon>
        <taxon>Bacillati</taxon>
        <taxon>Bacillota</taxon>
        <taxon>Bacilli</taxon>
        <taxon>Lactobacillales</taxon>
        <taxon>Lactobacillaceae</taxon>
        <taxon>Levilactobacillus</taxon>
    </lineage>
</organism>
<dbReference type="InterPro" id="IPR049962">
    <property type="entry name" value="THUMP_ThiI"/>
</dbReference>
<feature type="binding site" evidence="19">
    <location>
        <begin position="183"/>
        <end position="184"/>
    </location>
    <ligand>
        <name>ATP</name>
        <dbReference type="ChEBI" id="CHEBI:30616"/>
    </ligand>
</feature>
<dbReference type="PROSITE" id="PS51165">
    <property type="entry name" value="THUMP"/>
    <property type="match status" value="1"/>
</dbReference>
<dbReference type="Gene3D" id="3.40.50.620">
    <property type="entry name" value="HUPs"/>
    <property type="match status" value="1"/>
</dbReference>
<dbReference type="InterPro" id="IPR054173">
    <property type="entry name" value="ThiI_fer"/>
</dbReference>
<dbReference type="InterPro" id="IPR050102">
    <property type="entry name" value="tRNA_sulfurtransferase_ThiI"/>
</dbReference>
<comment type="subcellular location">
    <subcellularLocation>
        <location evidence="1 19">Cytoplasm</location>
    </subcellularLocation>
</comment>
<dbReference type="InterPro" id="IPR004114">
    <property type="entry name" value="THUMP_dom"/>
</dbReference>
<accession>A0A4Q0VK35</accession>
<evidence type="ECO:0000256" key="14">
    <source>
        <dbReference type="ARBA" id="ARBA00066827"/>
    </source>
</evidence>
<dbReference type="CDD" id="cd01712">
    <property type="entry name" value="PPase_ThiI"/>
    <property type="match status" value="1"/>
</dbReference>
<evidence type="ECO:0000256" key="8">
    <source>
        <dbReference type="ARBA" id="ARBA00022884"/>
    </source>
</evidence>
<evidence type="ECO:0000256" key="4">
    <source>
        <dbReference type="ARBA" id="ARBA00022555"/>
    </source>
</evidence>
<dbReference type="PANTHER" id="PTHR43209">
    <property type="entry name" value="TRNA SULFURTRANSFERASE"/>
    <property type="match status" value="1"/>
</dbReference>
<dbReference type="GO" id="GO:0140741">
    <property type="term" value="F:tRNA-uracil-4 sulfurtransferase activity"/>
    <property type="evidence" value="ECO:0007669"/>
    <property type="project" value="UniProtKB-EC"/>
</dbReference>
<keyword evidence="4 19" id="KW-0820">tRNA-binding</keyword>
<evidence type="ECO:0000256" key="10">
    <source>
        <dbReference type="ARBA" id="ARBA00050570"/>
    </source>
</evidence>
<dbReference type="AlphaFoldDB" id="A0A4Q0VK35"/>
<dbReference type="InterPro" id="IPR014729">
    <property type="entry name" value="Rossmann-like_a/b/a_fold"/>
</dbReference>
<dbReference type="Pfam" id="PF02568">
    <property type="entry name" value="ThiI"/>
    <property type="match status" value="1"/>
</dbReference>
<keyword evidence="7 19" id="KW-0067">ATP-binding</keyword>
<evidence type="ECO:0000256" key="9">
    <source>
        <dbReference type="ARBA" id="ARBA00022977"/>
    </source>
</evidence>
<dbReference type="SUPFAM" id="SSF52402">
    <property type="entry name" value="Adenine nucleotide alpha hydrolases-like"/>
    <property type="match status" value="1"/>
</dbReference>
<dbReference type="InterPro" id="IPR049961">
    <property type="entry name" value="ThiI_N"/>
</dbReference>
<comment type="caution">
    <text evidence="20">The sequence shown here is derived from an EMBL/GenBank/DDBJ whole genome shotgun (WGS) entry which is preliminary data.</text>
</comment>
<dbReference type="GO" id="GO:0052837">
    <property type="term" value="P:thiazole biosynthetic process"/>
    <property type="evidence" value="ECO:0007669"/>
    <property type="project" value="TreeGrafter"/>
</dbReference>
<evidence type="ECO:0000256" key="3">
    <source>
        <dbReference type="ARBA" id="ARBA00022490"/>
    </source>
</evidence>
<evidence type="ECO:0000256" key="18">
    <source>
        <dbReference type="ARBA" id="ARBA00080570"/>
    </source>
</evidence>
<comment type="catalytic activity">
    <reaction evidence="11 19">
        <text>[ThiS sulfur-carrier protein]-C-terminal Gly-Gly-AMP + S-sulfanyl-L-cysteinyl-[cysteine desulfurase] + AH2 = [ThiS sulfur-carrier protein]-C-terminal-Gly-aminoethanethioate + L-cysteinyl-[cysteine desulfurase] + A + AMP + 2 H(+)</text>
        <dbReference type="Rhea" id="RHEA:43340"/>
        <dbReference type="Rhea" id="RHEA-COMP:12157"/>
        <dbReference type="Rhea" id="RHEA-COMP:12158"/>
        <dbReference type="Rhea" id="RHEA-COMP:12910"/>
        <dbReference type="Rhea" id="RHEA-COMP:19908"/>
        <dbReference type="ChEBI" id="CHEBI:13193"/>
        <dbReference type="ChEBI" id="CHEBI:15378"/>
        <dbReference type="ChEBI" id="CHEBI:17499"/>
        <dbReference type="ChEBI" id="CHEBI:29950"/>
        <dbReference type="ChEBI" id="CHEBI:61963"/>
        <dbReference type="ChEBI" id="CHEBI:90618"/>
        <dbReference type="ChEBI" id="CHEBI:232372"/>
        <dbReference type="ChEBI" id="CHEBI:456215"/>
    </reaction>
</comment>
<dbReference type="SUPFAM" id="SSF143437">
    <property type="entry name" value="THUMP domain-like"/>
    <property type="match status" value="1"/>
</dbReference>
<evidence type="ECO:0000256" key="11">
    <source>
        <dbReference type="ARBA" id="ARBA00052330"/>
    </source>
</evidence>
<comment type="function">
    <text evidence="12 19">Catalyzes the ATP-dependent transfer of a sulfur to tRNA to produce 4-thiouridine in position 8 of tRNAs, which functions as a near-UV photosensor. Also catalyzes the transfer of sulfur to the sulfur carrier protein ThiS, forming ThiS-thiocarboxylate. This is a step in the synthesis of thiazole, in the thiamine biosynthesis pathway. The sulfur is donated as persulfide by IscS.</text>
</comment>
<keyword evidence="3 19" id="KW-0963">Cytoplasm</keyword>
<evidence type="ECO:0000256" key="12">
    <source>
        <dbReference type="ARBA" id="ARBA00058382"/>
    </source>
</evidence>
<comment type="catalytic activity">
    <reaction evidence="10 19">
        <text>[ThiI sulfur-carrier protein]-S-sulfanyl-L-cysteine + a uridine in tRNA + 2 reduced [2Fe-2S]-[ferredoxin] + ATP + H(+) = [ThiI sulfur-carrier protein]-L-cysteine + a 4-thiouridine in tRNA + 2 oxidized [2Fe-2S]-[ferredoxin] + AMP + diphosphate</text>
        <dbReference type="Rhea" id="RHEA:24176"/>
        <dbReference type="Rhea" id="RHEA-COMP:10000"/>
        <dbReference type="Rhea" id="RHEA-COMP:10001"/>
        <dbReference type="Rhea" id="RHEA-COMP:13337"/>
        <dbReference type="Rhea" id="RHEA-COMP:13338"/>
        <dbReference type="Rhea" id="RHEA-COMP:13339"/>
        <dbReference type="Rhea" id="RHEA-COMP:13340"/>
        <dbReference type="ChEBI" id="CHEBI:15378"/>
        <dbReference type="ChEBI" id="CHEBI:29950"/>
        <dbReference type="ChEBI" id="CHEBI:30616"/>
        <dbReference type="ChEBI" id="CHEBI:33019"/>
        <dbReference type="ChEBI" id="CHEBI:33737"/>
        <dbReference type="ChEBI" id="CHEBI:33738"/>
        <dbReference type="ChEBI" id="CHEBI:61963"/>
        <dbReference type="ChEBI" id="CHEBI:65315"/>
        <dbReference type="ChEBI" id="CHEBI:136798"/>
        <dbReference type="ChEBI" id="CHEBI:456215"/>
        <dbReference type="EC" id="2.8.1.4"/>
    </reaction>
</comment>
<keyword evidence="5 19" id="KW-0808">Transferase</keyword>
<proteinExistence type="inferred from homology"/>
<comment type="pathway">
    <text evidence="2 19">Cofactor biosynthesis; thiamine diphosphate biosynthesis.</text>
</comment>
<dbReference type="OrthoDB" id="9773948at2"/>
<dbReference type="GO" id="GO:0005524">
    <property type="term" value="F:ATP binding"/>
    <property type="evidence" value="ECO:0007669"/>
    <property type="project" value="UniProtKB-UniRule"/>
</dbReference>
<dbReference type="UniPathway" id="UPA00060"/>
<evidence type="ECO:0000313" key="20">
    <source>
        <dbReference type="EMBL" id="RXI79803.1"/>
    </source>
</evidence>
<keyword evidence="9 19" id="KW-0784">Thiamine biosynthesis</keyword>
<dbReference type="InterPro" id="IPR003720">
    <property type="entry name" value="tRNA_STrfase"/>
</dbReference>
<dbReference type="HAMAP" id="MF_00021">
    <property type="entry name" value="ThiI"/>
    <property type="match status" value="1"/>
</dbReference>
<evidence type="ECO:0000256" key="1">
    <source>
        <dbReference type="ARBA" id="ARBA00004496"/>
    </source>
</evidence>
<evidence type="ECO:0000256" key="7">
    <source>
        <dbReference type="ARBA" id="ARBA00022840"/>
    </source>
</evidence>
<dbReference type="InterPro" id="IPR020536">
    <property type="entry name" value="ThiI_AANH"/>
</dbReference>
<evidence type="ECO:0000256" key="15">
    <source>
        <dbReference type="ARBA" id="ARBA00071867"/>
    </source>
</evidence>
<evidence type="ECO:0000256" key="19">
    <source>
        <dbReference type="HAMAP-Rule" id="MF_00021"/>
    </source>
</evidence>
<dbReference type="EC" id="2.8.1.4" evidence="14 19"/>
<evidence type="ECO:0000313" key="21">
    <source>
        <dbReference type="Proteomes" id="UP000290602"/>
    </source>
</evidence>
<evidence type="ECO:0000256" key="5">
    <source>
        <dbReference type="ARBA" id="ARBA00022679"/>
    </source>
</evidence>
<dbReference type="CDD" id="cd11716">
    <property type="entry name" value="THUMP_ThiI"/>
    <property type="match status" value="1"/>
</dbReference>